<evidence type="ECO:0000313" key="2">
    <source>
        <dbReference type="Proteomes" id="UP001529272"/>
    </source>
</evidence>
<accession>A0ABT7P6M1</accession>
<evidence type="ECO:0000313" key="1">
    <source>
        <dbReference type="EMBL" id="MDM3928736.1"/>
    </source>
</evidence>
<sequence length="63" mass="6796">METNVASSVNNLGQAVTVVTFSDGSVAEVVTYVHENELQVTIDRSRTHGTTVAVDDNDVYIAR</sequence>
<comment type="caution">
    <text evidence="1">The sequence shown here is derived from an EMBL/GenBank/DDBJ whole genome shotgun (WGS) entry which is preliminary data.</text>
</comment>
<organism evidence="1 2">
    <name type="scientific">Mycobacterium intracellulare subsp. chimaera</name>
    <dbReference type="NCBI Taxonomy" id="222805"/>
    <lineage>
        <taxon>Bacteria</taxon>
        <taxon>Bacillati</taxon>
        <taxon>Actinomycetota</taxon>
        <taxon>Actinomycetes</taxon>
        <taxon>Mycobacteriales</taxon>
        <taxon>Mycobacteriaceae</taxon>
        <taxon>Mycobacterium</taxon>
        <taxon>Mycobacterium avium complex (MAC)</taxon>
    </lineage>
</organism>
<dbReference type="RefSeq" id="WP_145929594.1">
    <property type="nucleotide sequence ID" value="NZ_CP012886.2"/>
</dbReference>
<protein>
    <submittedName>
        <fullName evidence="1">Uncharacterized protein</fullName>
    </submittedName>
</protein>
<keyword evidence="2" id="KW-1185">Reference proteome</keyword>
<reference evidence="1 2" key="1">
    <citation type="submission" date="2023-06" db="EMBL/GenBank/DDBJ databases">
        <title>Itaconate inhibition of nontuberculous mycobacteria.</title>
        <authorList>
            <person name="Breen P."/>
            <person name="Zimbric M."/>
            <person name="Caverly L."/>
        </authorList>
    </citation>
    <scope>NUCLEOTIDE SEQUENCE [LARGE SCALE GENOMIC DNA]</scope>
    <source>
        <strain evidence="1 2">FLAC1071</strain>
    </source>
</reference>
<gene>
    <name evidence="1" type="ORF">QRB35_22250</name>
</gene>
<reference evidence="2" key="2">
    <citation type="submission" date="2023-06" db="EMBL/GenBank/DDBJ databases">
        <title>Itaconate inhibition of nontuberculous mycobacteria.</title>
        <authorList>
            <person name="Spilker T."/>
        </authorList>
    </citation>
    <scope>NUCLEOTIDE SEQUENCE [LARGE SCALE GENOMIC DNA]</scope>
    <source>
        <strain evidence="2">FLAC1071</strain>
    </source>
</reference>
<proteinExistence type="predicted"/>
<dbReference type="Proteomes" id="UP001529272">
    <property type="component" value="Unassembled WGS sequence"/>
</dbReference>
<name>A0ABT7P6M1_MYCIT</name>
<dbReference type="EMBL" id="JASZZX010000025">
    <property type="protein sequence ID" value="MDM3928736.1"/>
    <property type="molecule type" value="Genomic_DNA"/>
</dbReference>